<dbReference type="SUPFAM" id="SSF55347">
    <property type="entry name" value="Glyceraldehyde-3-phosphate dehydrogenase-like, C-terminal domain"/>
    <property type="match status" value="1"/>
</dbReference>
<comment type="similarity">
    <text evidence="7">Belongs to the NAGSA dehydrogenase family. Type 1 subfamily.</text>
</comment>
<evidence type="ECO:0000256" key="8">
    <source>
        <dbReference type="PROSITE-ProRule" id="PRU10010"/>
    </source>
</evidence>
<dbReference type="Pfam" id="PF22698">
    <property type="entry name" value="Semialdhyde_dhC_1"/>
    <property type="match status" value="1"/>
</dbReference>
<reference evidence="10 11" key="1">
    <citation type="submission" date="2023-04" db="EMBL/GenBank/DDBJ databases">
        <authorList>
            <person name="Hsu D."/>
        </authorList>
    </citation>
    <scope>NUCLEOTIDE SEQUENCE [LARGE SCALE GENOMIC DNA]</scope>
    <source>
        <strain evidence="10 11">MK1</strain>
    </source>
</reference>
<dbReference type="FunFam" id="3.30.360.10:FF:000014">
    <property type="entry name" value="N-acetyl-gamma-glutamyl-phosphate reductase"/>
    <property type="match status" value="1"/>
</dbReference>
<sequence length="343" mass="37188">MKVGIVGATGYTGVQLVQILSRHENAEISFVTSQSYAGRQLAEVYPHLAGLDLVLTEYSPALLQRCDCLFIALPHGLSGPVVADAREQGVKVIDLGADFRLDDAGTYQQWYGSEHSHPQWLRQGVYGLPEINRAKIGNAQLVANPGCYPTTVLLALAPLADKGLVNPGSIIIDAKSGVSGAGRKVSLTTHYSEVNDSITAYGVASHRHTPEIEQELGKFFNAEVKVSFTPHLVPMTRGMLSTIYASLSKTVNEDELRAIYQDYYQGEPFVQLLSPGQWPKTKYCYGSNRCFLNLTVDQRTGRLILVSCIDNLVKGASGQAVQNFNILAGLPEDTGLAGMGMMP</sequence>
<evidence type="ECO:0000256" key="5">
    <source>
        <dbReference type="ARBA" id="ARBA00023002"/>
    </source>
</evidence>
<dbReference type="InterPro" id="IPR000706">
    <property type="entry name" value="AGPR_type-1"/>
</dbReference>
<dbReference type="PROSITE" id="PS01224">
    <property type="entry name" value="ARGC"/>
    <property type="match status" value="1"/>
</dbReference>
<comment type="pathway">
    <text evidence="1 7">Amino-acid biosynthesis; L-arginine biosynthesis; N(2)-acetyl-L-ornithine from L-glutamate: step 3/4.</text>
</comment>
<dbReference type="InterPro" id="IPR000534">
    <property type="entry name" value="Semialdehyde_DH_NAD-bd"/>
</dbReference>
<dbReference type="PANTHER" id="PTHR32338:SF10">
    <property type="entry name" value="N-ACETYL-GAMMA-GLUTAMYL-PHOSPHATE REDUCTASE, CHLOROPLASTIC-RELATED"/>
    <property type="match status" value="1"/>
</dbReference>
<dbReference type="InterPro" id="IPR036291">
    <property type="entry name" value="NAD(P)-bd_dom_sf"/>
</dbReference>
<evidence type="ECO:0000256" key="7">
    <source>
        <dbReference type="HAMAP-Rule" id="MF_00150"/>
    </source>
</evidence>
<accession>A0AAU0UH30</accession>
<dbReference type="SMART" id="SM00859">
    <property type="entry name" value="Semialdhyde_dh"/>
    <property type="match status" value="1"/>
</dbReference>
<dbReference type="Proteomes" id="UP001329915">
    <property type="component" value="Chromosome"/>
</dbReference>
<feature type="active site" evidence="7 8">
    <location>
        <position position="147"/>
    </location>
</feature>
<proteinExistence type="inferred from homology"/>
<keyword evidence="11" id="KW-1185">Reference proteome</keyword>
<dbReference type="GO" id="GO:0003942">
    <property type="term" value="F:N-acetyl-gamma-glutamyl-phosphate reductase activity"/>
    <property type="evidence" value="ECO:0007669"/>
    <property type="project" value="UniProtKB-UniRule"/>
</dbReference>
<dbReference type="HAMAP" id="MF_00150">
    <property type="entry name" value="ArgC_type1"/>
    <property type="match status" value="1"/>
</dbReference>
<dbReference type="KEGG" id="dbc:MFMK1_000078"/>
<comment type="function">
    <text evidence="7">Catalyzes the NADPH-dependent reduction of N-acetyl-5-glutamyl phosphate to yield N-acetyl-L-glutamate 5-semialdehyde.</text>
</comment>
<protein>
    <recommendedName>
        <fullName evidence="7">N-acetyl-gamma-glutamyl-phosphate reductase</fullName>
        <shortName evidence="7">AGPR</shortName>
        <ecNumber evidence="7">1.2.1.38</ecNumber>
    </recommendedName>
    <alternativeName>
        <fullName evidence="7">N-acetyl-glutamate semialdehyde dehydrogenase</fullName>
        <shortName evidence="7">NAGSA dehydrogenase</shortName>
    </alternativeName>
</protein>
<dbReference type="PANTHER" id="PTHR32338">
    <property type="entry name" value="N-ACETYL-GAMMA-GLUTAMYL-PHOSPHATE REDUCTASE, CHLOROPLASTIC-RELATED-RELATED"/>
    <property type="match status" value="1"/>
</dbReference>
<keyword evidence="3 7" id="KW-0028">Amino-acid biosynthesis</keyword>
<dbReference type="NCBIfam" id="TIGR01850">
    <property type="entry name" value="argC"/>
    <property type="match status" value="1"/>
</dbReference>
<evidence type="ECO:0000256" key="3">
    <source>
        <dbReference type="ARBA" id="ARBA00022605"/>
    </source>
</evidence>
<keyword evidence="2 7" id="KW-0055">Arginine biosynthesis</keyword>
<gene>
    <name evidence="7 10" type="primary">argC</name>
    <name evidence="10" type="ORF">MFMK1_000078</name>
</gene>
<evidence type="ECO:0000256" key="1">
    <source>
        <dbReference type="ARBA" id="ARBA00004862"/>
    </source>
</evidence>
<comment type="subcellular location">
    <subcellularLocation>
        <location evidence="7">Cytoplasm</location>
    </subcellularLocation>
</comment>
<dbReference type="Gene3D" id="3.30.360.10">
    <property type="entry name" value="Dihydrodipicolinate Reductase, domain 2"/>
    <property type="match status" value="1"/>
</dbReference>
<comment type="catalytic activity">
    <reaction evidence="6 7">
        <text>N-acetyl-L-glutamate 5-semialdehyde + phosphate + NADP(+) = N-acetyl-L-glutamyl 5-phosphate + NADPH + H(+)</text>
        <dbReference type="Rhea" id="RHEA:21588"/>
        <dbReference type="ChEBI" id="CHEBI:15378"/>
        <dbReference type="ChEBI" id="CHEBI:29123"/>
        <dbReference type="ChEBI" id="CHEBI:43474"/>
        <dbReference type="ChEBI" id="CHEBI:57783"/>
        <dbReference type="ChEBI" id="CHEBI:57936"/>
        <dbReference type="ChEBI" id="CHEBI:58349"/>
        <dbReference type="EC" id="1.2.1.38"/>
    </reaction>
</comment>
<evidence type="ECO:0000256" key="4">
    <source>
        <dbReference type="ARBA" id="ARBA00022857"/>
    </source>
</evidence>
<keyword evidence="5 7" id="KW-0560">Oxidoreductase</keyword>
<dbReference type="GO" id="GO:0005737">
    <property type="term" value="C:cytoplasm"/>
    <property type="evidence" value="ECO:0007669"/>
    <property type="project" value="UniProtKB-SubCell"/>
</dbReference>
<dbReference type="SUPFAM" id="SSF51735">
    <property type="entry name" value="NAD(P)-binding Rossmann-fold domains"/>
    <property type="match status" value="1"/>
</dbReference>
<evidence type="ECO:0000256" key="2">
    <source>
        <dbReference type="ARBA" id="ARBA00022571"/>
    </source>
</evidence>
<dbReference type="GO" id="GO:0006526">
    <property type="term" value="P:L-arginine biosynthetic process"/>
    <property type="evidence" value="ECO:0007669"/>
    <property type="project" value="UniProtKB-UniRule"/>
</dbReference>
<dbReference type="GO" id="GO:0051287">
    <property type="term" value="F:NAD binding"/>
    <property type="evidence" value="ECO:0007669"/>
    <property type="project" value="InterPro"/>
</dbReference>
<dbReference type="EMBL" id="CP121694">
    <property type="protein sequence ID" value="WRO20320.1"/>
    <property type="molecule type" value="Genomic_DNA"/>
</dbReference>
<dbReference type="Pfam" id="PF01118">
    <property type="entry name" value="Semialdhyde_dh"/>
    <property type="match status" value="1"/>
</dbReference>
<evidence type="ECO:0000256" key="6">
    <source>
        <dbReference type="ARBA" id="ARBA00050557"/>
    </source>
</evidence>
<dbReference type="RefSeq" id="WP_366923222.1">
    <property type="nucleotide sequence ID" value="NZ_CP121694.1"/>
</dbReference>
<dbReference type="GO" id="GO:0070401">
    <property type="term" value="F:NADP+ binding"/>
    <property type="evidence" value="ECO:0007669"/>
    <property type="project" value="InterPro"/>
</dbReference>
<evidence type="ECO:0000259" key="9">
    <source>
        <dbReference type="SMART" id="SM00859"/>
    </source>
</evidence>
<organism evidence="10 11">
    <name type="scientific">Metallumcola ferriviriculae</name>
    <dbReference type="NCBI Taxonomy" id="3039180"/>
    <lineage>
        <taxon>Bacteria</taxon>
        <taxon>Bacillati</taxon>
        <taxon>Bacillota</taxon>
        <taxon>Clostridia</taxon>
        <taxon>Neomoorellales</taxon>
        <taxon>Desulfitibacteraceae</taxon>
        <taxon>Metallumcola</taxon>
    </lineage>
</organism>
<dbReference type="CDD" id="cd23934">
    <property type="entry name" value="AGPR_1_C"/>
    <property type="match status" value="1"/>
</dbReference>
<dbReference type="Gene3D" id="3.40.50.720">
    <property type="entry name" value="NAD(P)-binding Rossmann-like Domain"/>
    <property type="match status" value="1"/>
</dbReference>
<dbReference type="AlphaFoldDB" id="A0AAU0UH30"/>
<name>A0AAU0UH30_9FIRM</name>
<dbReference type="EC" id="1.2.1.38" evidence="7"/>
<evidence type="ECO:0000313" key="11">
    <source>
        <dbReference type="Proteomes" id="UP001329915"/>
    </source>
</evidence>
<evidence type="ECO:0000313" key="10">
    <source>
        <dbReference type="EMBL" id="WRO20320.1"/>
    </source>
</evidence>
<dbReference type="InterPro" id="IPR058924">
    <property type="entry name" value="AGPR_dimerisation_dom"/>
</dbReference>
<keyword evidence="7" id="KW-0963">Cytoplasm</keyword>
<dbReference type="InterPro" id="IPR023013">
    <property type="entry name" value="AGPR_AS"/>
</dbReference>
<dbReference type="InterPro" id="IPR050085">
    <property type="entry name" value="AGPR"/>
</dbReference>
<keyword evidence="4 7" id="KW-0521">NADP</keyword>
<feature type="domain" description="Semialdehyde dehydrogenase NAD-binding" evidence="9">
    <location>
        <begin position="2"/>
        <end position="139"/>
    </location>
</feature>
<dbReference type="CDD" id="cd17895">
    <property type="entry name" value="AGPR_1_N"/>
    <property type="match status" value="1"/>
</dbReference>